<dbReference type="Gramene" id="OGLUM08G16250.1">
    <property type="protein sequence ID" value="OGLUM08G16250.1"/>
    <property type="gene ID" value="OGLUM08G16250"/>
</dbReference>
<sequence>MATGEKTTRAGSESSGHHWAGYSCSAGEASSPRLPLRHRPPPRDFRRYIIFGCPYRHPKKPKAPAKDKVQEKVPQQTMIASWGMANYVEYNQVKNIFQEIGEIVGIYFSSTRHLAVVDFSTEQAAESALYHFMGYHLMGRPLKLAWFDPKDFAVLRDIPTRGERMPNYLMQTVCVTGFDSSLEIGTIRHALEEIFANDHMKKLVTPVNLDGTSTGKAYIRYDVASSYNGALHCDGVSEIGGRILRVTKWPDFSWCKKRRIGRAGCDKDDAGLAVPDQDDTPKWHTPSTGKRTLFDDGSGDEAGVTM</sequence>
<dbReference type="STRING" id="40148.A0A0E0AVM3"/>
<protein>
    <recommendedName>
        <fullName evidence="3">RRM domain-containing protein</fullName>
    </recommendedName>
</protein>
<dbReference type="Gene3D" id="3.30.70.330">
    <property type="match status" value="1"/>
</dbReference>
<dbReference type="HOGENOM" id="CLU_1028124_0_0_1"/>
<dbReference type="EnsemblPlants" id="OGLUM08G16250.1">
    <property type="protein sequence ID" value="OGLUM08G16250.1"/>
    <property type="gene ID" value="OGLUM08G16250"/>
</dbReference>
<dbReference type="Proteomes" id="UP000026961">
    <property type="component" value="Chromosome 8"/>
</dbReference>
<feature type="region of interest" description="Disordered" evidence="2">
    <location>
        <begin position="1"/>
        <end position="41"/>
    </location>
</feature>
<reference evidence="4" key="1">
    <citation type="submission" date="2015-04" db="UniProtKB">
        <authorList>
            <consortium name="EnsemblPlants"/>
        </authorList>
    </citation>
    <scope>IDENTIFICATION</scope>
</reference>
<dbReference type="Pfam" id="PF00076">
    <property type="entry name" value="RRM_1"/>
    <property type="match status" value="1"/>
</dbReference>
<dbReference type="SUPFAM" id="SSF54928">
    <property type="entry name" value="RNA-binding domain, RBD"/>
    <property type="match status" value="1"/>
</dbReference>
<organism evidence="4">
    <name type="scientific">Oryza glumipatula</name>
    <dbReference type="NCBI Taxonomy" id="40148"/>
    <lineage>
        <taxon>Eukaryota</taxon>
        <taxon>Viridiplantae</taxon>
        <taxon>Streptophyta</taxon>
        <taxon>Embryophyta</taxon>
        <taxon>Tracheophyta</taxon>
        <taxon>Spermatophyta</taxon>
        <taxon>Magnoliopsida</taxon>
        <taxon>Liliopsida</taxon>
        <taxon>Poales</taxon>
        <taxon>Poaceae</taxon>
        <taxon>BOP clade</taxon>
        <taxon>Oryzoideae</taxon>
        <taxon>Oryzeae</taxon>
        <taxon>Oryzinae</taxon>
        <taxon>Oryza</taxon>
    </lineage>
</organism>
<dbReference type="GO" id="GO:0003723">
    <property type="term" value="F:RNA binding"/>
    <property type="evidence" value="ECO:0007669"/>
    <property type="project" value="UniProtKB-UniRule"/>
</dbReference>
<accession>A0A0E0AVM3</accession>
<evidence type="ECO:0000313" key="4">
    <source>
        <dbReference type="EnsemblPlants" id="OGLUM08G16250.1"/>
    </source>
</evidence>
<dbReference type="AlphaFoldDB" id="A0A0E0AVM3"/>
<dbReference type="CDD" id="cd00590">
    <property type="entry name" value="RRM_SF"/>
    <property type="match status" value="1"/>
</dbReference>
<evidence type="ECO:0000256" key="2">
    <source>
        <dbReference type="SAM" id="MobiDB-lite"/>
    </source>
</evidence>
<proteinExistence type="predicted"/>
<feature type="region of interest" description="Disordered" evidence="2">
    <location>
        <begin position="270"/>
        <end position="306"/>
    </location>
</feature>
<reference evidence="4" key="2">
    <citation type="submission" date="2018-05" db="EMBL/GenBank/DDBJ databases">
        <title>OgluRS3 (Oryza glumaepatula Reference Sequence Version 3).</title>
        <authorList>
            <person name="Zhang J."/>
            <person name="Kudrna D."/>
            <person name="Lee S."/>
            <person name="Talag J."/>
            <person name="Welchert J."/>
            <person name="Wing R.A."/>
        </authorList>
    </citation>
    <scope>NUCLEOTIDE SEQUENCE [LARGE SCALE GENOMIC DNA]</scope>
</reference>
<evidence type="ECO:0000313" key="5">
    <source>
        <dbReference type="Proteomes" id="UP000026961"/>
    </source>
</evidence>
<dbReference type="PROSITE" id="PS50102">
    <property type="entry name" value="RRM"/>
    <property type="match status" value="1"/>
</dbReference>
<dbReference type="InterPro" id="IPR012677">
    <property type="entry name" value="Nucleotide-bd_a/b_plait_sf"/>
</dbReference>
<dbReference type="InterPro" id="IPR035979">
    <property type="entry name" value="RBD_domain_sf"/>
</dbReference>
<keyword evidence="1" id="KW-0694">RNA-binding</keyword>
<feature type="domain" description="RRM" evidence="3">
    <location>
        <begin position="77"/>
        <end position="149"/>
    </location>
</feature>
<dbReference type="InterPro" id="IPR000504">
    <property type="entry name" value="RRM_dom"/>
</dbReference>
<evidence type="ECO:0000256" key="1">
    <source>
        <dbReference type="PROSITE-ProRule" id="PRU00176"/>
    </source>
</evidence>
<dbReference type="PROSITE" id="PS51257">
    <property type="entry name" value="PROKAR_LIPOPROTEIN"/>
    <property type="match status" value="1"/>
</dbReference>
<keyword evidence="5" id="KW-1185">Reference proteome</keyword>
<dbReference type="eggNOG" id="KOG4210">
    <property type="taxonomic scope" value="Eukaryota"/>
</dbReference>
<name>A0A0E0AVM3_9ORYZ</name>
<evidence type="ECO:0000259" key="3">
    <source>
        <dbReference type="PROSITE" id="PS50102"/>
    </source>
</evidence>